<accession>A0A2B7W8R5</accession>
<protein>
    <submittedName>
        <fullName evidence="1">Uncharacterized protein</fullName>
    </submittedName>
</protein>
<dbReference type="Proteomes" id="UP000223968">
    <property type="component" value="Unassembled WGS sequence"/>
</dbReference>
<dbReference type="AlphaFoldDB" id="A0A2B7W8R5"/>
<reference evidence="1 2" key="1">
    <citation type="submission" date="2017-10" db="EMBL/GenBank/DDBJ databases">
        <title>Comparative genomics in systemic dimorphic fungi from Ajellomycetaceae.</title>
        <authorList>
            <person name="Munoz J.F."/>
            <person name="Mcewen J.G."/>
            <person name="Clay O.K."/>
            <person name="Cuomo C.A."/>
        </authorList>
    </citation>
    <scope>NUCLEOTIDE SEQUENCE [LARGE SCALE GENOMIC DNA]</scope>
    <source>
        <strain evidence="1 2">UAMH5409</strain>
    </source>
</reference>
<name>A0A2B7W8R5_9EURO</name>
<organism evidence="1 2">
    <name type="scientific">Helicocarpus griseus UAMH5409</name>
    <dbReference type="NCBI Taxonomy" id="1447875"/>
    <lineage>
        <taxon>Eukaryota</taxon>
        <taxon>Fungi</taxon>
        <taxon>Dikarya</taxon>
        <taxon>Ascomycota</taxon>
        <taxon>Pezizomycotina</taxon>
        <taxon>Eurotiomycetes</taxon>
        <taxon>Eurotiomycetidae</taxon>
        <taxon>Onygenales</taxon>
        <taxon>Ajellomycetaceae</taxon>
        <taxon>Helicocarpus</taxon>
    </lineage>
</organism>
<gene>
    <name evidence="1" type="ORF">AJ79_09811</name>
</gene>
<dbReference type="EMBL" id="PDNB01000304">
    <property type="protein sequence ID" value="PGG95923.1"/>
    <property type="molecule type" value="Genomic_DNA"/>
</dbReference>
<evidence type="ECO:0000313" key="2">
    <source>
        <dbReference type="Proteomes" id="UP000223968"/>
    </source>
</evidence>
<keyword evidence="2" id="KW-1185">Reference proteome</keyword>
<sequence length="352" mass="40710">MPQKQFFSQDPFLSLPVEIRHAILCEMSDVGALDTAIKADSSLQSVFLGSVSCILDRVLQNSVSAKHFPEILAIQASAHFDRKTWSRDKVSTIIDSYFQRQQASPIQWTLPDALYLNDLNRHIQYFVDEFATTTLSVHPASSEPFTYTPLSPVERCRIAGAFYRFELYCNLFREYGHGYKTASEPFSADEQKDIFLARFSPWEIEQLGCIHDYLVEKITPGFVDMAEHDVEWGKLTVPYDIEYVLELQPYLSNTLSLGLADIHRLVIATNYEERHQLLSGHETGIYNFLWDAMWIRRDNECDRCVYQKGKSSTDDPDPGPYNAWYWAHKDATDQDFAYTEEDKSLRRRGYVM</sequence>
<evidence type="ECO:0000313" key="1">
    <source>
        <dbReference type="EMBL" id="PGG95923.1"/>
    </source>
</evidence>
<proteinExistence type="predicted"/>
<comment type="caution">
    <text evidence="1">The sequence shown here is derived from an EMBL/GenBank/DDBJ whole genome shotgun (WGS) entry which is preliminary data.</text>
</comment>
<dbReference type="OrthoDB" id="4200957at2759"/>